<keyword evidence="2" id="KW-1185">Reference proteome</keyword>
<dbReference type="SUPFAM" id="SSF46626">
    <property type="entry name" value="Cytochrome c"/>
    <property type="match status" value="1"/>
</dbReference>
<organism evidence="1 2">
    <name type="scientific">Dolichospermum compactum NIES-806</name>
    <dbReference type="NCBI Taxonomy" id="1973481"/>
    <lineage>
        <taxon>Bacteria</taxon>
        <taxon>Bacillati</taxon>
        <taxon>Cyanobacteriota</taxon>
        <taxon>Cyanophyceae</taxon>
        <taxon>Nostocales</taxon>
        <taxon>Aphanizomenonaceae</taxon>
        <taxon>Dolichospermum</taxon>
        <taxon>Dolichospermum compactum</taxon>
    </lineage>
</organism>
<dbReference type="AlphaFoldDB" id="A0A1Z4V6C5"/>
<dbReference type="GO" id="GO:0009055">
    <property type="term" value="F:electron transfer activity"/>
    <property type="evidence" value="ECO:0007669"/>
    <property type="project" value="InterPro"/>
</dbReference>
<dbReference type="EMBL" id="AP018316">
    <property type="protein sequence ID" value="BAZ87091.1"/>
    <property type="molecule type" value="Genomic_DNA"/>
</dbReference>
<name>A0A1Z4V6C5_9CYAN</name>
<dbReference type="InterPro" id="IPR036909">
    <property type="entry name" value="Cyt_c-like_dom_sf"/>
</dbReference>
<dbReference type="OrthoDB" id="5296814at2"/>
<evidence type="ECO:0000313" key="2">
    <source>
        <dbReference type="Proteomes" id="UP000218702"/>
    </source>
</evidence>
<protein>
    <submittedName>
        <fullName evidence="1">Diheme cytochrome c</fullName>
    </submittedName>
</protein>
<gene>
    <name evidence="1" type="ORF">NIES806_33090</name>
</gene>
<dbReference type="Proteomes" id="UP000218702">
    <property type="component" value="Chromosome"/>
</dbReference>
<dbReference type="KEGG" id="dcm:NIES806_33090"/>
<dbReference type="InterPro" id="IPR018588">
    <property type="entry name" value="Dihaem_cytochrome-c"/>
</dbReference>
<reference evidence="1 2" key="1">
    <citation type="submission" date="2017-06" db="EMBL/GenBank/DDBJ databases">
        <title>Genome sequencing of cyanobaciteial culture collection at National Institute for Environmental Studies (NIES).</title>
        <authorList>
            <person name="Hirose Y."/>
            <person name="Shimura Y."/>
            <person name="Fujisawa T."/>
            <person name="Nakamura Y."/>
            <person name="Kawachi M."/>
        </authorList>
    </citation>
    <scope>NUCLEOTIDE SEQUENCE [LARGE SCALE GENOMIC DNA]</scope>
    <source>
        <strain evidence="1 2">NIES-806</strain>
    </source>
</reference>
<evidence type="ECO:0000313" key="1">
    <source>
        <dbReference type="EMBL" id="BAZ87091.1"/>
    </source>
</evidence>
<proteinExistence type="predicted"/>
<dbReference type="GO" id="GO:0020037">
    <property type="term" value="F:heme binding"/>
    <property type="evidence" value="ECO:0007669"/>
    <property type="project" value="InterPro"/>
</dbReference>
<dbReference type="Pfam" id="PF09626">
    <property type="entry name" value="DHC"/>
    <property type="match status" value="1"/>
</dbReference>
<sequence length="178" mass="20105">MPNLAKSKSHRRLKRQLLIVMLVIFAWSIAMGWILGFATSAHGANPVDSIGTVDVVPVQYQPGQELYLENCSSCHIALPPAVFPSQTWKNLLQDSQHYGAQIKPLDKASHFLVSKYLYTFSRVQLQEEATPYRLKDSRYFKALHPGVKLPKPVTMSSCVSCHIGADKYNFRSLSPEWE</sequence>
<dbReference type="RefSeq" id="WP_096668933.1">
    <property type="nucleotide sequence ID" value="NZ_AP018316.1"/>
</dbReference>
<accession>A0A1Z4V6C5</accession>